<feature type="compositionally biased region" description="Gly residues" evidence="7">
    <location>
        <begin position="196"/>
        <end position="230"/>
    </location>
</feature>
<evidence type="ECO:0000259" key="10">
    <source>
        <dbReference type="PROSITE" id="PS50836"/>
    </source>
</evidence>
<protein>
    <recommendedName>
        <fullName evidence="10">DOMON domain-containing protein</fullName>
    </recommendedName>
</protein>
<dbReference type="PANTHER" id="PTHR47797:SF4">
    <property type="entry name" value="DOMON DOMAIN-CONTAINING PROTEIN"/>
    <property type="match status" value="1"/>
</dbReference>
<proteinExistence type="predicted"/>
<name>A0ABR0SFQ9_9HYPO</name>
<dbReference type="CDD" id="cd08760">
    <property type="entry name" value="Cyt_b561_FRRS1_like"/>
    <property type="match status" value="1"/>
</dbReference>
<evidence type="ECO:0000256" key="9">
    <source>
        <dbReference type="SAM" id="SignalP"/>
    </source>
</evidence>
<keyword evidence="4" id="KW-0249">Electron transport</keyword>
<feature type="transmembrane region" description="Helical" evidence="8">
    <location>
        <begin position="254"/>
        <end position="274"/>
    </location>
</feature>
<dbReference type="PROSITE" id="PS50836">
    <property type="entry name" value="DOMON"/>
    <property type="match status" value="1"/>
</dbReference>
<keyword evidence="3 8" id="KW-0812">Transmembrane</keyword>
<comment type="caution">
    <text evidence="11">The sequence shown here is derived from an EMBL/GenBank/DDBJ whole genome shotgun (WGS) entry which is preliminary data.</text>
</comment>
<feature type="transmembrane region" description="Helical" evidence="8">
    <location>
        <begin position="379"/>
        <end position="402"/>
    </location>
</feature>
<evidence type="ECO:0000256" key="8">
    <source>
        <dbReference type="SAM" id="Phobius"/>
    </source>
</evidence>
<reference evidence="11 12" key="1">
    <citation type="submission" date="2024-01" db="EMBL/GenBank/DDBJ databases">
        <title>Complete genome of Cladobotryum mycophilum ATHUM6906.</title>
        <authorList>
            <person name="Christinaki A.C."/>
            <person name="Myridakis A.I."/>
            <person name="Kouvelis V.N."/>
        </authorList>
    </citation>
    <scope>NUCLEOTIDE SEQUENCE [LARGE SCALE GENOMIC DNA]</scope>
    <source>
        <strain evidence="11 12">ATHUM6906</strain>
    </source>
</reference>
<evidence type="ECO:0000313" key="11">
    <source>
        <dbReference type="EMBL" id="KAK5990630.1"/>
    </source>
</evidence>
<dbReference type="Gene3D" id="2.60.40.1210">
    <property type="entry name" value="Cellobiose dehydrogenase, cytochrome domain"/>
    <property type="match status" value="1"/>
</dbReference>
<dbReference type="Proteomes" id="UP001338125">
    <property type="component" value="Unassembled WGS sequence"/>
</dbReference>
<dbReference type="SUPFAM" id="SSF49344">
    <property type="entry name" value="CBD9-like"/>
    <property type="match status" value="1"/>
</dbReference>
<evidence type="ECO:0000256" key="6">
    <source>
        <dbReference type="ARBA" id="ARBA00023136"/>
    </source>
</evidence>
<evidence type="ECO:0000256" key="3">
    <source>
        <dbReference type="ARBA" id="ARBA00022692"/>
    </source>
</evidence>
<keyword evidence="2" id="KW-0813">Transport</keyword>
<dbReference type="InterPro" id="IPR006593">
    <property type="entry name" value="Cyt_b561/ferric_Rdtase_TM"/>
</dbReference>
<dbReference type="CDD" id="cd09630">
    <property type="entry name" value="CDH_like_cytochrome"/>
    <property type="match status" value="1"/>
</dbReference>
<feature type="domain" description="DOMON" evidence="10">
    <location>
        <begin position="33"/>
        <end position="151"/>
    </location>
</feature>
<evidence type="ECO:0000313" key="12">
    <source>
        <dbReference type="Proteomes" id="UP001338125"/>
    </source>
</evidence>
<feature type="chain" id="PRO_5047285091" description="DOMON domain-containing protein" evidence="9">
    <location>
        <begin position="25"/>
        <end position="421"/>
    </location>
</feature>
<evidence type="ECO:0000256" key="1">
    <source>
        <dbReference type="ARBA" id="ARBA00004370"/>
    </source>
</evidence>
<evidence type="ECO:0000256" key="7">
    <source>
        <dbReference type="SAM" id="MobiDB-lite"/>
    </source>
</evidence>
<feature type="region of interest" description="Disordered" evidence="7">
    <location>
        <begin position="182"/>
        <end position="242"/>
    </location>
</feature>
<dbReference type="Pfam" id="PF16010">
    <property type="entry name" value="CDH-cyt"/>
    <property type="match status" value="1"/>
</dbReference>
<sequence>MRLSTSTTLAAAAALYASTAVADAASYCAQGASNVCFQWGVPEASAKAGKGDVFFQIKAPTSNQWIGLGIGQQMVSSSMFIIYQDGKGNVTLSTRPGKNHVMPTYVARSDVELLAGSGVEGDNMIANIKCSGCSDLNLNGNTDWIAAWKSGKSLATTSPSASIVQHDDHDQFSVNLAKASISSDSNPFSGSSDDGGNSGSDGGNGSGSGGNGGSGGGNGNGNGGGSGGNNPDGAVTPKGSSGPSTTTLISAHGILMSVVFAALYPIGAILMPLLGKWYLHAAWQSIAFLGMWAAFAIGYVAAHRENIFFDQAHTRLGVFVVSLISLQPIFGWLHHSSYLKTQSRGIWSHIHVWYGRALMILGIINGGLGLQLAAEANRYIIAFSVVAGIVTLLYLGTVAFGLTKSKDSRLKHVESPVVTQQ</sequence>
<dbReference type="PANTHER" id="PTHR47797">
    <property type="entry name" value="DEHYDROGENASE, PUTATIVE (AFU_ORTHOLOGUE AFUA_8G05805)-RELATED"/>
    <property type="match status" value="1"/>
</dbReference>
<gene>
    <name evidence="11" type="ORF">PT974_08899</name>
</gene>
<feature type="transmembrane region" description="Helical" evidence="8">
    <location>
        <begin position="281"/>
        <end position="302"/>
    </location>
</feature>
<comment type="subcellular location">
    <subcellularLocation>
        <location evidence="1">Membrane</location>
    </subcellularLocation>
</comment>
<keyword evidence="6 8" id="KW-0472">Membrane</keyword>
<dbReference type="InterPro" id="IPR015920">
    <property type="entry name" value="Cellobiose_DH-like_cyt"/>
</dbReference>
<dbReference type="Gene3D" id="1.20.120.1770">
    <property type="match status" value="1"/>
</dbReference>
<accession>A0ABR0SFQ9</accession>
<evidence type="ECO:0000256" key="4">
    <source>
        <dbReference type="ARBA" id="ARBA00022982"/>
    </source>
</evidence>
<keyword evidence="9" id="KW-0732">Signal</keyword>
<feature type="compositionally biased region" description="Low complexity" evidence="7">
    <location>
        <begin position="231"/>
        <end position="242"/>
    </location>
</feature>
<organism evidence="11 12">
    <name type="scientific">Cladobotryum mycophilum</name>
    <dbReference type="NCBI Taxonomy" id="491253"/>
    <lineage>
        <taxon>Eukaryota</taxon>
        <taxon>Fungi</taxon>
        <taxon>Dikarya</taxon>
        <taxon>Ascomycota</taxon>
        <taxon>Pezizomycotina</taxon>
        <taxon>Sordariomycetes</taxon>
        <taxon>Hypocreomycetidae</taxon>
        <taxon>Hypocreales</taxon>
        <taxon>Hypocreaceae</taxon>
        <taxon>Cladobotryum</taxon>
    </lineage>
</organism>
<dbReference type="InterPro" id="IPR005018">
    <property type="entry name" value="DOMON_domain"/>
</dbReference>
<dbReference type="SMART" id="SM00665">
    <property type="entry name" value="B561"/>
    <property type="match status" value="1"/>
</dbReference>
<evidence type="ECO:0000256" key="5">
    <source>
        <dbReference type="ARBA" id="ARBA00022989"/>
    </source>
</evidence>
<dbReference type="EMBL" id="JAVFKD010000014">
    <property type="protein sequence ID" value="KAK5990630.1"/>
    <property type="molecule type" value="Genomic_DNA"/>
</dbReference>
<feature type="signal peptide" evidence="9">
    <location>
        <begin position="1"/>
        <end position="24"/>
    </location>
</feature>
<feature type="transmembrane region" description="Helical" evidence="8">
    <location>
        <begin position="353"/>
        <end position="373"/>
    </location>
</feature>
<feature type="compositionally biased region" description="Low complexity" evidence="7">
    <location>
        <begin position="182"/>
        <end position="195"/>
    </location>
</feature>
<feature type="transmembrane region" description="Helical" evidence="8">
    <location>
        <begin position="314"/>
        <end position="333"/>
    </location>
</feature>
<keyword evidence="5 8" id="KW-1133">Transmembrane helix</keyword>
<evidence type="ECO:0000256" key="2">
    <source>
        <dbReference type="ARBA" id="ARBA00022448"/>
    </source>
</evidence>
<keyword evidence="12" id="KW-1185">Reference proteome</keyword>